<comment type="caution">
    <text evidence="3">The sequence shown here is derived from an EMBL/GenBank/DDBJ whole genome shotgun (WGS) entry which is preliminary data.</text>
</comment>
<reference evidence="3 4" key="1">
    <citation type="submission" date="2014-12" db="EMBL/GenBank/DDBJ databases">
        <title>Draft genome sequences of 29 type strains of Enterococci.</title>
        <authorList>
            <person name="Zhong Z."/>
            <person name="Sun Z."/>
            <person name="Liu W."/>
            <person name="Zhang W."/>
            <person name="Zhang H."/>
        </authorList>
    </citation>
    <scope>NUCLEOTIDE SEQUENCE [LARGE SCALE GENOMIC DNA]</scope>
    <source>
        <strain evidence="3 4">DSM 17690</strain>
    </source>
</reference>
<name>A0A1L8QPB8_9ENTE</name>
<feature type="transmembrane region" description="Helical" evidence="1">
    <location>
        <begin position="362"/>
        <end position="383"/>
    </location>
</feature>
<evidence type="ECO:0000313" key="3">
    <source>
        <dbReference type="EMBL" id="OJG09352.1"/>
    </source>
</evidence>
<protein>
    <submittedName>
        <fullName evidence="3">Arginine transporter</fullName>
    </submittedName>
</protein>
<dbReference type="Proteomes" id="UP000182149">
    <property type="component" value="Unassembled WGS sequence"/>
</dbReference>
<feature type="transmembrane region" description="Helical" evidence="1">
    <location>
        <begin position="421"/>
        <end position="443"/>
    </location>
</feature>
<dbReference type="RefSeq" id="WP_071875538.1">
    <property type="nucleotide sequence ID" value="NZ_JBHSHF010000004.1"/>
</dbReference>
<keyword evidence="1" id="KW-0472">Membrane</keyword>
<reference evidence="2" key="2">
    <citation type="journal article" date="2021" name="PeerJ">
        <title>Extensive microbial diversity within the chicken gut microbiome revealed by metagenomics and culture.</title>
        <authorList>
            <person name="Gilroy R."/>
            <person name="Ravi A."/>
            <person name="Getino M."/>
            <person name="Pursley I."/>
            <person name="Horton D.L."/>
            <person name="Alikhan N.F."/>
            <person name="Baker D."/>
            <person name="Gharbi K."/>
            <person name="Hall N."/>
            <person name="Watson M."/>
            <person name="Adriaenssens E.M."/>
            <person name="Foster-Nyarko E."/>
            <person name="Jarju S."/>
            <person name="Secka A."/>
            <person name="Antonio M."/>
            <person name="Oren A."/>
            <person name="Chaudhuri R.R."/>
            <person name="La Ragione R."/>
            <person name="Hildebrand F."/>
            <person name="Pallen M.J."/>
        </authorList>
    </citation>
    <scope>NUCLEOTIDE SEQUENCE</scope>
    <source>
        <strain evidence="2">150</strain>
    </source>
</reference>
<dbReference type="AlphaFoldDB" id="A0A1L8QPB8"/>
<accession>A0A1L8QPB8</accession>
<feature type="transmembrane region" description="Helical" evidence="1">
    <location>
        <begin position="237"/>
        <end position="256"/>
    </location>
</feature>
<evidence type="ECO:0000313" key="4">
    <source>
        <dbReference type="Proteomes" id="UP000182149"/>
    </source>
</evidence>
<keyword evidence="1" id="KW-1133">Transmembrane helix</keyword>
<keyword evidence="1" id="KW-0812">Transmembrane</keyword>
<gene>
    <name evidence="2" type="ORF">K8V42_00365</name>
    <name evidence="3" type="ORF">RU93_GL000838</name>
</gene>
<feature type="transmembrane region" description="Helical" evidence="1">
    <location>
        <begin position="52"/>
        <end position="71"/>
    </location>
</feature>
<dbReference type="Proteomes" id="UP000813384">
    <property type="component" value="Unassembled WGS sequence"/>
</dbReference>
<keyword evidence="4" id="KW-1185">Reference proteome</keyword>
<dbReference type="STRING" id="328396.RU93_GL000838"/>
<feature type="transmembrane region" description="Helical" evidence="1">
    <location>
        <begin position="314"/>
        <end position="342"/>
    </location>
</feature>
<proteinExistence type="predicted"/>
<feature type="transmembrane region" description="Helical" evidence="1">
    <location>
        <begin position="124"/>
        <end position="145"/>
    </location>
</feature>
<feature type="transmembrane region" description="Helical" evidence="1">
    <location>
        <begin position="92"/>
        <end position="112"/>
    </location>
</feature>
<feature type="transmembrane region" description="Helical" evidence="1">
    <location>
        <begin position="390"/>
        <end position="409"/>
    </location>
</feature>
<feature type="transmembrane region" description="Helical" evidence="1">
    <location>
        <begin position="209"/>
        <end position="231"/>
    </location>
</feature>
<dbReference type="EMBL" id="JXKD01000017">
    <property type="protein sequence ID" value="OJG09352.1"/>
    <property type="molecule type" value="Genomic_DNA"/>
</dbReference>
<organism evidence="3 4">
    <name type="scientific">Enterococcus aquimarinus</name>
    <dbReference type="NCBI Taxonomy" id="328396"/>
    <lineage>
        <taxon>Bacteria</taxon>
        <taxon>Bacillati</taxon>
        <taxon>Bacillota</taxon>
        <taxon>Bacilli</taxon>
        <taxon>Lactobacillales</taxon>
        <taxon>Enterococcaceae</taxon>
        <taxon>Enterococcus</taxon>
    </lineage>
</organism>
<dbReference type="OrthoDB" id="1633380at2"/>
<feature type="transmembrane region" description="Helical" evidence="1">
    <location>
        <begin position="12"/>
        <end position="32"/>
    </location>
</feature>
<evidence type="ECO:0000256" key="1">
    <source>
        <dbReference type="SAM" id="Phobius"/>
    </source>
</evidence>
<sequence length="444" mass="48919">MTTSNKKLMNTLKFILGTTFGILFVLIPFNFSGTVDTILFYYLKVFIHSFDWLLQPILVLLIILSALLSLIDQLKPGTFIGKQRLMAKLFSTTPFYVVNRILGAIIAVMVYFKMGPEFLISADTGGAMLSLATQLSIIVPMMLLFQTFILEFGAMEFLGEFIGVIVRPLFKTSEICATSILSAWVGPGNAAIMGTKELFEQGYFTMKEMAIIGTQFATGSIGWIVVVSSVLGVVDQLGWIILGLAIVSVIVAFIGVRIPPISKYPDTYVEGKKVTQEVVKEGSAWNRAVTNASNRAGELTFKNFLNKIDNMSFYVLWLTPIIVSWGTIALIVALFTPILGWISLPVQWILQLFNVPEASQAASAILSGFADNYLPVILASNIASVETRMIVAIMSIMPIIYLSETATLLTSTKAVPKFLDVLIIFIQRTIISLPFVIIFVKLVL</sequence>
<dbReference type="EMBL" id="JAJJVO010000005">
    <property type="protein sequence ID" value="MCC9272747.1"/>
    <property type="molecule type" value="Genomic_DNA"/>
</dbReference>
<reference evidence="2" key="3">
    <citation type="submission" date="2021-11" db="EMBL/GenBank/DDBJ databases">
        <authorList>
            <person name="Gilroy R."/>
        </authorList>
    </citation>
    <scope>NUCLEOTIDE SEQUENCE</scope>
    <source>
        <strain evidence="2">150</strain>
    </source>
</reference>
<evidence type="ECO:0000313" key="2">
    <source>
        <dbReference type="EMBL" id="MCC9272747.1"/>
    </source>
</evidence>